<evidence type="ECO:0000313" key="2">
    <source>
        <dbReference type="EMBL" id="MFC6760455.1"/>
    </source>
</evidence>
<proteinExistence type="predicted"/>
<evidence type="ECO:0000313" key="3">
    <source>
        <dbReference type="Proteomes" id="UP001596353"/>
    </source>
</evidence>
<dbReference type="EMBL" id="JBHSWG010000001">
    <property type="protein sequence ID" value="MFC6760455.1"/>
    <property type="molecule type" value="Genomic_DNA"/>
</dbReference>
<gene>
    <name evidence="2" type="ORF">ACFQFQ_14660</name>
</gene>
<evidence type="ECO:0000259" key="1">
    <source>
        <dbReference type="Pfam" id="PF06381"/>
    </source>
</evidence>
<accession>A0ABW2B421</accession>
<sequence>MTAFSIREFFAKVMALSYKHDHYTDFGWPEDVTFAHLKKMYDRNDLAKAAVKKTTEKTFQNLPKILYGDDENDDITEALDRLGFWDKLADTDEYAQVGGYAGLVLRIADGKRFSEPVDGTYGLDDLVEIIPAWSEQLKVSEWHLDETDADTYGKPKTFTYNEAAITRKGANRNVVVHPDRVFIWSATGDVHAPSALLSGYNNLLDMEKISGAGGEGFGRPRLPA</sequence>
<protein>
    <submittedName>
        <fullName evidence="2">Anti-CBASS protein Acb1 family protein</fullName>
    </submittedName>
</protein>
<dbReference type="InterPro" id="IPR024459">
    <property type="entry name" value="Acb1-like_N"/>
</dbReference>
<feature type="domain" description="Anti-CBASS protein Acb1-like N-terminal" evidence="1">
    <location>
        <begin position="37"/>
        <end position="185"/>
    </location>
</feature>
<reference evidence="3" key="1">
    <citation type="journal article" date="2019" name="Int. J. Syst. Evol. Microbiol.">
        <title>The Global Catalogue of Microorganisms (GCM) 10K type strain sequencing project: providing services to taxonomists for standard genome sequencing and annotation.</title>
        <authorList>
            <consortium name="The Broad Institute Genomics Platform"/>
            <consortium name="The Broad Institute Genome Sequencing Center for Infectious Disease"/>
            <person name="Wu L."/>
            <person name="Ma J."/>
        </authorList>
    </citation>
    <scope>NUCLEOTIDE SEQUENCE [LARGE SCALE GENOMIC DNA]</scope>
    <source>
        <strain evidence="3">CCUG 66188</strain>
    </source>
</reference>
<name>A0ABW2B421_9RHOB</name>
<dbReference type="Proteomes" id="UP001596353">
    <property type="component" value="Unassembled WGS sequence"/>
</dbReference>
<keyword evidence="3" id="KW-1185">Reference proteome</keyword>
<comment type="caution">
    <text evidence="2">The sequence shown here is derived from an EMBL/GenBank/DDBJ whole genome shotgun (WGS) entry which is preliminary data.</text>
</comment>
<dbReference type="Pfam" id="PF06381">
    <property type="entry name" value="Phage_portal_3"/>
    <property type="match status" value="1"/>
</dbReference>
<organism evidence="2 3">
    <name type="scientific">Sulfitobacter porphyrae</name>
    <dbReference type="NCBI Taxonomy" id="1246864"/>
    <lineage>
        <taxon>Bacteria</taxon>
        <taxon>Pseudomonadati</taxon>
        <taxon>Pseudomonadota</taxon>
        <taxon>Alphaproteobacteria</taxon>
        <taxon>Rhodobacterales</taxon>
        <taxon>Roseobacteraceae</taxon>
        <taxon>Sulfitobacter</taxon>
    </lineage>
</organism>